<dbReference type="AlphaFoldDB" id="A0A168DTQ0"/>
<sequence length="274" mass="30286">MAELEAATDVYGGRRDNVPGAGGNVRASPLLTLEQKKALKMDPHPARSSYLARSFLQIIKDRRVRSLNLLRGATKHWSLAQLGTTFKFEDMRNQAVMFDITDLDNISMGVLRRDRAGRRECASWKTGLEGPVQKMLWPIAMQVPEAPPKLAVTDCETLINLILSDVSDDGYIGLVDVWHLTAGVVAAALADSAIFSGPNDRAGFEAMTSVIRHLPRLRSLYIAEPPHPGLTVQTRARELQIQEAFGTVFEAYCPPHITLGMTIYSSECANWLQL</sequence>
<evidence type="ECO:0000313" key="1">
    <source>
        <dbReference type="EMBL" id="OAA72995.1"/>
    </source>
</evidence>
<keyword evidence="2" id="KW-1185">Reference proteome</keyword>
<organism evidence="1 2">
    <name type="scientific">Akanthomyces lecanii RCEF 1005</name>
    <dbReference type="NCBI Taxonomy" id="1081108"/>
    <lineage>
        <taxon>Eukaryota</taxon>
        <taxon>Fungi</taxon>
        <taxon>Dikarya</taxon>
        <taxon>Ascomycota</taxon>
        <taxon>Pezizomycotina</taxon>
        <taxon>Sordariomycetes</taxon>
        <taxon>Hypocreomycetidae</taxon>
        <taxon>Hypocreales</taxon>
        <taxon>Cordycipitaceae</taxon>
        <taxon>Akanthomyces</taxon>
        <taxon>Cordyceps confragosa</taxon>
    </lineage>
</organism>
<gene>
    <name evidence="1" type="ORF">LEL_08779</name>
</gene>
<evidence type="ECO:0000313" key="2">
    <source>
        <dbReference type="Proteomes" id="UP000076881"/>
    </source>
</evidence>
<dbReference type="Proteomes" id="UP000076881">
    <property type="component" value="Unassembled WGS sequence"/>
</dbReference>
<name>A0A168DTQ0_CORDF</name>
<proteinExistence type="predicted"/>
<dbReference type="EMBL" id="AZHF01000007">
    <property type="protein sequence ID" value="OAA72995.1"/>
    <property type="molecule type" value="Genomic_DNA"/>
</dbReference>
<accession>A0A168DTQ0</accession>
<protein>
    <submittedName>
        <fullName evidence="1">Uncharacterized protein</fullName>
    </submittedName>
</protein>
<reference evidence="1 2" key="1">
    <citation type="journal article" date="2016" name="Genome Biol. Evol.">
        <title>Divergent and convergent evolution of fungal pathogenicity.</title>
        <authorList>
            <person name="Shang Y."/>
            <person name="Xiao G."/>
            <person name="Zheng P."/>
            <person name="Cen K."/>
            <person name="Zhan S."/>
            <person name="Wang C."/>
        </authorList>
    </citation>
    <scope>NUCLEOTIDE SEQUENCE [LARGE SCALE GENOMIC DNA]</scope>
    <source>
        <strain evidence="1 2">RCEF 1005</strain>
    </source>
</reference>
<comment type="caution">
    <text evidence="1">The sequence shown here is derived from an EMBL/GenBank/DDBJ whole genome shotgun (WGS) entry which is preliminary data.</text>
</comment>